<dbReference type="CDD" id="cd18791">
    <property type="entry name" value="SF2_C_RHA"/>
    <property type="match status" value="1"/>
</dbReference>
<dbReference type="InterPro" id="IPR003593">
    <property type="entry name" value="AAA+_ATPase"/>
</dbReference>
<dbReference type="GO" id="GO:0003723">
    <property type="term" value="F:RNA binding"/>
    <property type="evidence" value="ECO:0007669"/>
    <property type="project" value="TreeGrafter"/>
</dbReference>
<evidence type="ECO:0000259" key="5">
    <source>
        <dbReference type="PROSITE" id="PS51192"/>
    </source>
</evidence>
<dbReference type="InterPro" id="IPR007502">
    <property type="entry name" value="Helicase-assoc_dom"/>
</dbReference>
<dbReference type="Pfam" id="PF00271">
    <property type="entry name" value="Helicase_C"/>
    <property type="match status" value="1"/>
</dbReference>
<dbReference type="PANTHER" id="PTHR18934">
    <property type="entry name" value="ATP-DEPENDENT RNA HELICASE"/>
    <property type="match status" value="1"/>
</dbReference>
<dbReference type="Pfam" id="PF21010">
    <property type="entry name" value="HA2_C"/>
    <property type="match status" value="1"/>
</dbReference>
<dbReference type="NCBIfam" id="NF008348">
    <property type="entry name" value="PRK11131.1"/>
    <property type="match status" value="1"/>
</dbReference>
<dbReference type="Gene3D" id="1.20.120.1080">
    <property type="match status" value="1"/>
</dbReference>
<dbReference type="SMART" id="SM00847">
    <property type="entry name" value="HA2"/>
    <property type="match status" value="1"/>
</dbReference>
<protein>
    <submittedName>
        <fullName evidence="7">ATP-dependent RNA helicase HrpB</fullName>
        <ecNumber evidence="7">3.6.4.13</ecNumber>
    </submittedName>
</protein>
<dbReference type="InterPro" id="IPR014001">
    <property type="entry name" value="Helicase_ATP-bd"/>
</dbReference>
<dbReference type="PROSITE" id="PS51192">
    <property type="entry name" value="HELICASE_ATP_BIND_1"/>
    <property type="match status" value="1"/>
</dbReference>
<accession>A0A517ZI16</accession>
<dbReference type="InterPro" id="IPR027417">
    <property type="entry name" value="P-loop_NTPase"/>
</dbReference>
<dbReference type="FunFam" id="1.20.120.1080:FF:000005">
    <property type="entry name" value="ATP-dependent helicase HrpA"/>
    <property type="match status" value="1"/>
</dbReference>
<evidence type="ECO:0000313" key="7">
    <source>
        <dbReference type="EMBL" id="QDU42123.1"/>
    </source>
</evidence>
<keyword evidence="1" id="KW-0547">Nucleotide-binding</keyword>
<evidence type="ECO:0000256" key="1">
    <source>
        <dbReference type="ARBA" id="ARBA00022741"/>
    </source>
</evidence>
<evidence type="ECO:0000256" key="3">
    <source>
        <dbReference type="ARBA" id="ARBA00022806"/>
    </source>
</evidence>
<dbReference type="EMBL" id="CP036276">
    <property type="protein sequence ID" value="QDU42123.1"/>
    <property type="molecule type" value="Genomic_DNA"/>
</dbReference>
<keyword evidence="3 7" id="KW-0347">Helicase</keyword>
<dbReference type="SMART" id="SM00487">
    <property type="entry name" value="DEXDc"/>
    <property type="match status" value="1"/>
</dbReference>
<keyword evidence="4" id="KW-0067">ATP-binding</keyword>
<dbReference type="Pfam" id="PF11898">
    <property type="entry name" value="DUF3418"/>
    <property type="match status" value="1"/>
</dbReference>
<dbReference type="Gene3D" id="3.40.50.300">
    <property type="entry name" value="P-loop containing nucleotide triphosphate hydrolases"/>
    <property type="match status" value="2"/>
</dbReference>
<dbReference type="GO" id="GO:0005524">
    <property type="term" value="F:ATP binding"/>
    <property type="evidence" value="ECO:0007669"/>
    <property type="project" value="UniProtKB-KW"/>
</dbReference>
<dbReference type="PANTHER" id="PTHR18934:SF99">
    <property type="entry name" value="ATP-DEPENDENT RNA HELICASE DHX37-RELATED"/>
    <property type="match status" value="1"/>
</dbReference>
<reference evidence="7 8" key="1">
    <citation type="submission" date="2019-02" db="EMBL/GenBank/DDBJ databases">
        <title>Deep-cultivation of Planctomycetes and their phenomic and genomic characterization uncovers novel biology.</title>
        <authorList>
            <person name="Wiegand S."/>
            <person name="Jogler M."/>
            <person name="Boedeker C."/>
            <person name="Pinto D."/>
            <person name="Vollmers J."/>
            <person name="Rivas-Marin E."/>
            <person name="Kohn T."/>
            <person name="Peeters S.H."/>
            <person name="Heuer A."/>
            <person name="Rast P."/>
            <person name="Oberbeckmann S."/>
            <person name="Bunk B."/>
            <person name="Jeske O."/>
            <person name="Meyerdierks A."/>
            <person name="Storesund J.E."/>
            <person name="Kallscheuer N."/>
            <person name="Luecker S."/>
            <person name="Lage O.M."/>
            <person name="Pohl T."/>
            <person name="Merkel B.J."/>
            <person name="Hornburger P."/>
            <person name="Mueller R.-W."/>
            <person name="Bruemmer F."/>
            <person name="Labrenz M."/>
            <person name="Spormann A.M."/>
            <person name="Op den Camp H."/>
            <person name="Overmann J."/>
            <person name="Amann R."/>
            <person name="Jetten M.S.M."/>
            <person name="Mascher T."/>
            <person name="Medema M.H."/>
            <person name="Devos D.P."/>
            <person name="Kaster A.-K."/>
            <person name="Ovreas L."/>
            <person name="Rohde M."/>
            <person name="Galperin M.Y."/>
            <person name="Jogler C."/>
        </authorList>
    </citation>
    <scope>NUCLEOTIDE SEQUENCE [LARGE SCALE GENOMIC DNA]</scope>
    <source>
        <strain evidence="7 8">Mal52</strain>
    </source>
</reference>
<keyword evidence="8" id="KW-1185">Reference proteome</keyword>
<gene>
    <name evidence="7" type="primary">hrpB</name>
    <name evidence="7" type="ORF">Mal52_05780</name>
</gene>
<dbReference type="SMART" id="SM00382">
    <property type="entry name" value="AAA"/>
    <property type="match status" value="1"/>
</dbReference>
<proteinExistence type="predicted"/>
<evidence type="ECO:0000256" key="2">
    <source>
        <dbReference type="ARBA" id="ARBA00022801"/>
    </source>
</evidence>
<dbReference type="InterPro" id="IPR048333">
    <property type="entry name" value="HA2_WH"/>
</dbReference>
<name>A0A517ZI16_9PLAN</name>
<dbReference type="InterPro" id="IPR011709">
    <property type="entry name" value="DEAD-box_helicase_OB_fold"/>
</dbReference>
<dbReference type="PROSITE" id="PS51194">
    <property type="entry name" value="HELICASE_CTER"/>
    <property type="match status" value="1"/>
</dbReference>
<sequence>MSSAPPEPSLAALERQIQHALAADRHRLRRRARSIRQAQQRKQPFDKNLARLADEVQQSVQLRKSRLAGRPTVTFDEELPIFAKRQEIADAIANHQVVVVSGETGSGKSTQLPKICLDMGRGIDGMIGHTQPRRIAARSVAARVAEELGSTVGQSVGFKIRFTDATSPRTYVKLMTDGILLAESQGDTFLNQYDTIIIDEAHERSLNIDFLLGFVKRLLPKRPELRLIITSATIDAQRFSEHFATATGPAPVIEVSGRTYPVEVRYRPLEGDNDSDEADLQRGVLNAVEELTAEDDGDVLIFMPTERDIRETAQALRGRQIAGSRMGKGTEILPLYGRLSTAEQNRVFQSHNHRRIVIATNVAESSLTVPGIRSVIDAGTARISRYSARSKVQRLPIEPISRASADQRKGRCGRLGPGICIRLYSEQDYLTRDEFTSPEIQRTNLAAVILQTLSLKLGAIEEYPFLDPPKPIAIREGYSTLFELGAIDDRDQLTDIGRKLSRLPVDPRVGRMVLAAHEENCLREVLIIAAALELQDPRERPVDKQQAADTCHEQFVHEESDFLGYLKLWDFYEGLKHDLSRNRLRKACQQNFLSYNRMREWQEIHRQLLQIVEQNKLKQQPRRDDYDAIHRSLLTGLLSGIANRTDTYEYTGAGGQKLNLWPGSATFEKKPKWVVAAELVETTRRYARVVARINPNWIEPLAGHLVVRTHSEPHWVPETGSVMAYEKVTLFGLPIIPRRRIPYGSVNAPVAREMFIQHGLVEGDWQTPVKFFAHNQQLIEQLEEMAAKSRRRDFLLGEEARYEFYDSRIPPHAYDGARLRKWLRKVEQTTPNILHMTQADLLVDHSEAVTDTDFPDAITIDTMQLPLEYHLEPGSDEDGVTLTIPQAGLNQLQPHRLEWLVPGLIEEKILALIKSLPKSSRRSLNPLAETARKVAAEITFGEGDFATAVADKLAEIAGTRCAASEFQQVQLPNHLRMNVRVIDSEGEALGEGRDLTKIRKSLGAAAAANFSAIDDPTWNRDGIVTWDFGELPKRVDIQHGGLALNGYPALIDTGEAVNLRLLDCPLKATFETRGGLRRLFYLAERRELKAQADWLPNIDRILLNAATLPDSAIFRQCIAELLTDRAFLPTNVIPRSAEEFEQQQRTGSERIGRAVQEVAGLLEPMLTAYQKALVAVESAAGKGWDAAVADMRLQLQELTTAGFLTRTQWNWLQQYPRYFEGIRRRLHKLAQGGAPRDKEQHAIIQPRWNAYRTRAAEHHQRGVYDPELIQYRWMLEELRVSLFVQELGTSITISPQRLDKQGAKVRA</sequence>
<dbReference type="GO" id="GO:0016787">
    <property type="term" value="F:hydrolase activity"/>
    <property type="evidence" value="ECO:0007669"/>
    <property type="project" value="UniProtKB-KW"/>
</dbReference>
<dbReference type="EC" id="3.6.4.13" evidence="7"/>
<keyword evidence="2 7" id="KW-0378">Hydrolase</keyword>
<dbReference type="Pfam" id="PF07717">
    <property type="entry name" value="OB_NTP_bind"/>
    <property type="match status" value="1"/>
</dbReference>
<dbReference type="Pfam" id="PF04408">
    <property type="entry name" value="WHD_HA2"/>
    <property type="match status" value="1"/>
</dbReference>
<dbReference type="SMART" id="SM00490">
    <property type="entry name" value="HELICc"/>
    <property type="match status" value="1"/>
</dbReference>
<dbReference type="InterPro" id="IPR010222">
    <property type="entry name" value="RNA_helicase_HrpA"/>
</dbReference>
<dbReference type="GO" id="GO:0003724">
    <property type="term" value="F:RNA helicase activity"/>
    <property type="evidence" value="ECO:0007669"/>
    <property type="project" value="UniProtKB-EC"/>
</dbReference>
<feature type="domain" description="Helicase ATP-binding" evidence="5">
    <location>
        <begin position="89"/>
        <end position="252"/>
    </location>
</feature>
<dbReference type="InterPro" id="IPR001650">
    <property type="entry name" value="Helicase_C-like"/>
</dbReference>
<dbReference type="KEGG" id="sdyn:Mal52_05780"/>
<dbReference type="RefSeq" id="WP_145374179.1">
    <property type="nucleotide sequence ID" value="NZ_CP036276.1"/>
</dbReference>
<evidence type="ECO:0000256" key="4">
    <source>
        <dbReference type="ARBA" id="ARBA00022840"/>
    </source>
</evidence>
<evidence type="ECO:0000313" key="8">
    <source>
        <dbReference type="Proteomes" id="UP000319383"/>
    </source>
</evidence>
<dbReference type="Proteomes" id="UP000319383">
    <property type="component" value="Chromosome"/>
</dbReference>
<dbReference type="InterPro" id="IPR024590">
    <property type="entry name" value="HrpA_C"/>
</dbReference>
<evidence type="ECO:0000259" key="6">
    <source>
        <dbReference type="PROSITE" id="PS51194"/>
    </source>
</evidence>
<organism evidence="7 8">
    <name type="scientific">Symmachiella dynata</name>
    <dbReference type="NCBI Taxonomy" id="2527995"/>
    <lineage>
        <taxon>Bacteria</taxon>
        <taxon>Pseudomonadati</taxon>
        <taxon>Planctomycetota</taxon>
        <taxon>Planctomycetia</taxon>
        <taxon>Planctomycetales</taxon>
        <taxon>Planctomycetaceae</taxon>
        <taxon>Symmachiella</taxon>
    </lineage>
</organism>
<dbReference type="SUPFAM" id="SSF52540">
    <property type="entry name" value="P-loop containing nucleoside triphosphate hydrolases"/>
    <property type="match status" value="1"/>
</dbReference>
<feature type="domain" description="Helicase C-terminal" evidence="6">
    <location>
        <begin position="279"/>
        <end position="456"/>
    </location>
</feature>
<dbReference type="NCBIfam" id="TIGR01967">
    <property type="entry name" value="DEAH_box_HrpA"/>
    <property type="match status" value="1"/>
</dbReference>